<accession>A0A1J6JP66</accession>
<proteinExistence type="predicted"/>
<reference evidence="2" key="1">
    <citation type="submission" date="2016-11" db="EMBL/GenBank/DDBJ databases">
        <title>The genome of Nicotiana attenuata.</title>
        <authorList>
            <person name="Xu S."/>
            <person name="Brockmoeller T."/>
            <person name="Gaquerel E."/>
            <person name="Navarro A."/>
            <person name="Kuhl H."/>
            <person name="Gase K."/>
            <person name="Ling Z."/>
            <person name="Zhou W."/>
            <person name="Kreitzer C."/>
            <person name="Stanke M."/>
            <person name="Tang H."/>
            <person name="Lyons E."/>
            <person name="Pandey P."/>
            <person name="Pandey S.P."/>
            <person name="Timmermann B."/>
            <person name="Baldwin I.T."/>
        </authorList>
    </citation>
    <scope>NUCLEOTIDE SEQUENCE [LARGE SCALE GENOMIC DNA]</scope>
    <source>
        <strain evidence="2">UT</strain>
    </source>
</reference>
<feature type="compositionally biased region" description="Polar residues" evidence="1">
    <location>
        <begin position="241"/>
        <end position="256"/>
    </location>
</feature>
<dbReference type="AlphaFoldDB" id="A0A1J6JP66"/>
<dbReference type="Proteomes" id="UP000187609">
    <property type="component" value="Unassembled WGS sequence"/>
</dbReference>
<comment type="caution">
    <text evidence="2">The sequence shown here is derived from an EMBL/GenBank/DDBJ whole genome shotgun (WGS) entry which is preliminary data.</text>
</comment>
<dbReference type="EMBL" id="MJEQ01006689">
    <property type="protein sequence ID" value="OIT19597.1"/>
    <property type="molecule type" value="Genomic_DNA"/>
</dbReference>
<sequence length="436" mass="46538">MDTSVGKLNRQEEVLNQANTGDRVAAKANGDLTKEKADQQRSGEGQGIPAVSRMSAATGCALKPTSDFSNKLGQPRHGSGILQAINSSLDATTTGLETAAAKEMTTDIMQPQHKFSKSGTVHTVVSKAATSLLPGNNLSATKHDEKQQMQESGDLNNVTAARHTGKATVPLQTIANRGTSSSTPVDRAAAIICNSMLKVAEQTFQATHSTNPGGADVQVAAAPARVAQHLEGQKDRGTALQADSPSSNGQNATHVTGSVAGIERRVVPSKKQTPKKNKMQQAEQNHFDALYNANVVDGMNTEENLQLVESNAADQNSSLTPVAINLTALGSQILNNMNPMQAFTRNRSPIPIMQLDKAEFDNNTIYKVRLNTSNKHIPSNDTVNCSEDSVHPAHNLQDHAMMISAVPKSWADQAEMEKDNDVDSADSYRATVKKNT</sequence>
<organism evidence="2 3">
    <name type="scientific">Nicotiana attenuata</name>
    <name type="common">Coyote tobacco</name>
    <dbReference type="NCBI Taxonomy" id="49451"/>
    <lineage>
        <taxon>Eukaryota</taxon>
        <taxon>Viridiplantae</taxon>
        <taxon>Streptophyta</taxon>
        <taxon>Embryophyta</taxon>
        <taxon>Tracheophyta</taxon>
        <taxon>Spermatophyta</taxon>
        <taxon>Magnoliopsida</taxon>
        <taxon>eudicotyledons</taxon>
        <taxon>Gunneridae</taxon>
        <taxon>Pentapetalae</taxon>
        <taxon>asterids</taxon>
        <taxon>lamiids</taxon>
        <taxon>Solanales</taxon>
        <taxon>Solanaceae</taxon>
        <taxon>Nicotianoideae</taxon>
        <taxon>Nicotianeae</taxon>
        <taxon>Nicotiana</taxon>
    </lineage>
</organism>
<keyword evidence="3" id="KW-1185">Reference proteome</keyword>
<feature type="region of interest" description="Disordered" evidence="1">
    <location>
        <begin position="1"/>
        <end position="52"/>
    </location>
</feature>
<feature type="non-terminal residue" evidence="2">
    <location>
        <position position="436"/>
    </location>
</feature>
<evidence type="ECO:0000256" key="1">
    <source>
        <dbReference type="SAM" id="MobiDB-lite"/>
    </source>
</evidence>
<gene>
    <name evidence="2" type="ORF">A4A49_42775</name>
</gene>
<name>A0A1J6JP66_NICAT</name>
<feature type="region of interest" description="Disordered" evidence="1">
    <location>
        <begin position="415"/>
        <end position="436"/>
    </location>
</feature>
<protein>
    <submittedName>
        <fullName evidence="2">Uncharacterized protein</fullName>
    </submittedName>
</protein>
<evidence type="ECO:0000313" key="2">
    <source>
        <dbReference type="EMBL" id="OIT19597.1"/>
    </source>
</evidence>
<feature type="compositionally biased region" description="Basic and acidic residues" evidence="1">
    <location>
        <begin position="32"/>
        <end position="41"/>
    </location>
</feature>
<evidence type="ECO:0000313" key="3">
    <source>
        <dbReference type="Proteomes" id="UP000187609"/>
    </source>
</evidence>
<feature type="region of interest" description="Disordered" evidence="1">
    <location>
        <begin position="228"/>
        <end position="282"/>
    </location>
</feature>